<proteinExistence type="predicted"/>
<feature type="domain" description="NAD-dependent epimerase/dehydratase" evidence="1">
    <location>
        <begin position="3"/>
        <end position="242"/>
    </location>
</feature>
<sequence length="324" mass="36567">MRILVTGGRGFIGSYLTEKLLALGHRVYILDREINFADNPPSFRKAMLGRRKMLRRRPDAVYPFDIRSPRKLTEAMNKSRAEIVVHLAAVSMARPPKRYEHLMGPINLYGTLNVLNAFENSPFTRRLVFPSSSLAYGHYTRDPQPEESYLNPVNDYGIMKAACEYAIRMSKKEWVILRPTSVYGFTDCANRVTQLLLDAAVSGRPAWVIRGEALDFTYVEDVVNGFIKAIASKAAVRQIFNLSRGVARTADDFAGVLKTYFPKFIYEVRPPTHQEVSRGAQDMTKAKKILGFVPKSDIEDGIRKTLSLMVRFGGLPAGSVRLRK</sequence>
<evidence type="ECO:0000313" key="3">
    <source>
        <dbReference type="Proteomes" id="UP000178448"/>
    </source>
</evidence>
<evidence type="ECO:0000259" key="1">
    <source>
        <dbReference type="Pfam" id="PF01370"/>
    </source>
</evidence>
<name>A0A1F5YNI4_9BACT</name>
<gene>
    <name evidence="2" type="ORF">A2Z33_05600</name>
</gene>
<accession>A0A1F5YNI4</accession>
<dbReference type="Gene3D" id="3.40.50.720">
    <property type="entry name" value="NAD(P)-binding Rossmann-like Domain"/>
    <property type="match status" value="1"/>
</dbReference>
<dbReference type="AlphaFoldDB" id="A0A1F5YNI4"/>
<dbReference type="Proteomes" id="UP000178448">
    <property type="component" value="Unassembled WGS sequence"/>
</dbReference>
<comment type="caution">
    <text evidence="2">The sequence shown here is derived from an EMBL/GenBank/DDBJ whole genome shotgun (WGS) entry which is preliminary data.</text>
</comment>
<reference evidence="2 3" key="1">
    <citation type="journal article" date="2016" name="Nat. Commun.">
        <title>Thousands of microbial genomes shed light on interconnected biogeochemical processes in an aquifer system.</title>
        <authorList>
            <person name="Anantharaman K."/>
            <person name="Brown C.T."/>
            <person name="Hug L.A."/>
            <person name="Sharon I."/>
            <person name="Castelle C.J."/>
            <person name="Probst A.J."/>
            <person name="Thomas B.C."/>
            <person name="Singh A."/>
            <person name="Wilkins M.J."/>
            <person name="Karaoz U."/>
            <person name="Brodie E.L."/>
            <person name="Williams K.H."/>
            <person name="Hubbard S.S."/>
            <person name="Banfield J.F."/>
        </authorList>
    </citation>
    <scope>NUCLEOTIDE SEQUENCE [LARGE SCALE GENOMIC DNA]</scope>
</reference>
<dbReference type="Pfam" id="PF01370">
    <property type="entry name" value="Epimerase"/>
    <property type="match status" value="1"/>
</dbReference>
<dbReference type="PANTHER" id="PTHR43245:SF13">
    <property type="entry name" value="UDP-D-APIOSE_UDP-D-XYLOSE SYNTHASE 2"/>
    <property type="match status" value="1"/>
</dbReference>
<dbReference type="SUPFAM" id="SSF51735">
    <property type="entry name" value="NAD(P)-binding Rossmann-fold domains"/>
    <property type="match status" value="1"/>
</dbReference>
<dbReference type="EMBL" id="MFJD01000011">
    <property type="protein sequence ID" value="OGG01686.1"/>
    <property type="molecule type" value="Genomic_DNA"/>
</dbReference>
<dbReference type="InterPro" id="IPR050177">
    <property type="entry name" value="Lipid_A_modif_metabolic_enz"/>
</dbReference>
<dbReference type="InterPro" id="IPR001509">
    <property type="entry name" value="Epimerase_deHydtase"/>
</dbReference>
<organism evidence="2 3">
    <name type="scientific">Candidatus Gottesmanbacteria bacterium RBG_16_52_11</name>
    <dbReference type="NCBI Taxonomy" id="1798374"/>
    <lineage>
        <taxon>Bacteria</taxon>
        <taxon>Candidatus Gottesmaniibacteriota</taxon>
    </lineage>
</organism>
<protein>
    <recommendedName>
        <fullName evidence="1">NAD-dependent epimerase/dehydratase domain-containing protein</fullName>
    </recommendedName>
</protein>
<dbReference type="STRING" id="1798374.A2Z33_05600"/>
<dbReference type="InterPro" id="IPR036291">
    <property type="entry name" value="NAD(P)-bd_dom_sf"/>
</dbReference>
<dbReference type="PANTHER" id="PTHR43245">
    <property type="entry name" value="BIFUNCTIONAL POLYMYXIN RESISTANCE PROTEIN ARNA"/>
    <property type="match status" value="1"/>
</dbReference>
<evidence type="ECO:0000313" key="2">
    <source>
        <dbReference type="EMBL" id="OGG01686.1"/>
    </source>
</evidence>